<name>K0S9N7_THAOC</name>
<evidence type="ECO:0000313" key="1">
    <source>
        <dbReference type="EMBL" id="EJK62863.1"/>
    </source>
</evidence>
<comment type="caution">
    <text evidence="1">The sequence shown here is derived from an EMBL/GenBank/DDBJ whole genome shotgun (WGS) entry which is preliminary data.</text>
</comment>
<feature type="non-terminal residue" evidence="1">
    <location>
        <position position="1"/>
    </location>
</feature>
<organism evidence="1 2">
    <name type="scientific">Thalassiosira oceanica</name>
    <name type="common">Marine diatom</name>
    <dbReference type="NCBI Taxonomy" id="159749"/>
    <lineage>
        <taxon>Eukaryota</taxon>
        <taxon>Sar</taxon>
        <taxon>Stramenopiles</taxon>
        <taxon>Ochrophyta</taxon>
        <taxon>Bacillariophyta</taxon>
        <taxon>Coscinodiscophyceae</taxon>
        <taxon>Thalassiosirophycidae</taxon>
        <taxon>Thalassiosirales</taxon>
        <taxon>Thalassiosiraceae</taxon>
        <taxon>Thalassiosira</taxon>
    </lineage>
</organism>
<proteinExistence type="predicted"/>
<dbReference type="Proteomes" id="UP000266841">
    <property type="component" value="Unassembled WGS sequence"/>
</dbReference>
<evidence type="ECO:0000313" key="2">
    <source>
        <dbReference type="Proteomes" id="UP000266841"/>
    </source>
</evidence>
<keyword evidence="2" id="KW-1185">Reference proteome</keyword>
<sequence length="145" mass="16312">TTCAPWPFTLRWESLSPVPGPSRKETRTTLKGWPLDQAAEADVLLPRSASHRVAATVAVPSDIGVTIMVMTDHNGLHLQVVVRRGRVRQPRQREQQRPIRDQIERKEDGVRSCLSTAAERKFTYSPENREALHAALTLGQVLTRK</sequence>
<dbReference type="AlphaFoldDB" id="K0S9N7"/>
<gene>
    <name evidence="1" type="ORF">THAOC_16509</name>
</gene>
<reference evidence="1 2" key="1">
    <citation type="journal article" date="2012" name="Genome Biol.">
        <title>Genome and low-iron response of an oceanic diatom adapted to chronic iron limitation.</title>
        <authorList>
            <person name="Lommer M."/>
            <person name="Specht M."/>
            <person name="Roy A.S."/>
            <person name="Kraemer L."/>
            <person name="Andreson R."/>
            <person name="Gutowska M.A."/>
            <person name="Wolf J."/>
            <person name="Bergner S.V."/>
            <person name="Schilhabel M.B."/>
            <person name="Klostermeier U.C."/>
            <person name="Beiko R.G."/>
            <person name="Rosenstiel P."/>
            <person name="Hippler M."/>
            <person name="Laroche J."/>
        </authorList>
    </citation>
    <scope>NUCLEOTIDE SEQUENCE [LARGE SCALE GENOMIC DNA]</scope>
    <source>
        <strain evidence="1 2">CCMP1005</strain>
    </source>
</reference>
<dbReference type="EMBL" id="AGNL01018579">
    <property type="protein sequence ID" value="EJK62863.1"/>
    <property type="molecule type" value="Genomic_DNA"/>
</dbReference>
<accession>K0S9N7</accession>
<protein>
    <submittedName>
        <fullName evidence="1">Uncharacterized protein</fullName>
    </submittedName>
</protein>